<reference evidence="2" key="1">
    <citation type="submission" date="2019-12" db="EMBL/GenBank/DDBJ databases">
        <title>Comparative genomics gives insights into the taxonomy of the Azoarcus-Aromatoleum group and reveals separate origins of nif in the plant-associated Azoarcus and non-plant-associated Aromatoleum sub-groups.</title>
        <authorList>
            <person name="Lafos M."/>
            <person name="Maluk M."/>
            <person name="Batista M."/>
            <person name="Junghare M."/>
            <person name="Carmona M."/>
            <person name="Faoro H."/>
            <person name="Cruz L.M."/>
            <person name="Battistoni F."/>
            <person name="De Souza E."/>
            <person name="Pedrosa F."/>
            <person name="Chen W.-M."/>
            <person name="Poole P.S."/>
            <person name="Dixon R.A."/>
            <person name="James E.K."/>
        </authorList>
    </citation>
    <scope>NUCLEOTIDE SEQUENCE</scope>
    <source>
        <strain evidence="2">NSC3</strain>
    </source>
</reference>
<dbReference type="PIRSF" id="PIRSF016481">
    <property type="entry name" value="Pilus_assembly_PilP"/>
    <property type="match status" value="1"/>
</dbReference>
<feature type="signal peptide" evidence="1">
    <location>
        <begin position="1"/>
        <end position="20"/>
    </location>
</feature>
<keyword evidence="3" id="KW-1185">Reference proteome</keyword>
<dbReference type="EMBL" id="WTVM01000043">
    <property type="protein sequence ID" value="NMG03123.1"/>
    <property type="molecule type" value="Genomic_DNA"/>
</dbReference>
<dbReference type="Pfam" id="PF04351">
    <property type="entry name" value="PilP"/>
    <property type="match status" value="1"/>
</dbReference>
<evidence type="ECO:0000313" key="3">
    <source>
        <dbReference type="Proteomes" id="UP000599523"/>
    </source>
</evidence>
<dbReference type="PROSITE" id="PS51257">
    <property type="entry name" value="PROKAR_LIPOPROTEIN"/>
    <property type="match status" value="1"/>
</dbReference>
<comment type="caution">
    <text evidence="2">The sequence shown here is derived from an EMBL/GenBank/DDBJ whole genome shotgun (WGS) entry which is preliminary data.</text>
</comment>
<dbReference type="AlphaFoldDB" id="A0A972FCZ5"/>
<organism evidence="2 3">
    <name type="scientific">Azoarcus taiwanensis</name>
    <dbReference type="NCBI Taxonomy" id="666964"/>
    <lineage>
        <taxon>Bacteria</taxon>
        <taxon>Pseudomonadati</taxon>
        <taxon>Pseudomonadota</taxon>
        <taxon>Betaproteobacteria</taxon>
        <taxon>Rhodocyclales</taxon>
        <taxon>Zoogloeaceae</taxon>
        <taxon>Azoarcus</taxon>
    </lineage>
</organism>
<dbReference type="InterPro" id="IPR007446">
    <property type="entry name" value="PilP"/>
</dbReference>
<gene>
    <name evidence="2" type="ORF">GPA21_09060</name>
</gene>
<name>A0A972FCZ5_9RHOO</name>
<evidence type="ECO:0000256" key="1">
    <source>
        <dbReference type="SAM" id="SignalP"/>
    </source>
</evidence>
<feature type="chain" id="PRO_5036971818" evidence="1">
    <location>
        <begin position="21"/>
        <end position="167"/>
    </location>
</feature>
<proteinExistence type="predicted"/>
<keyword evidence="1" id="KW-0732">Signal</keyword>
<protein>
    <submittedName>
        <fullName evidence="2">Pilus assembly protein PilP</fullName>
    </submittedName>
</protein>
<dbReference type="Proteomes" id="UP000599523">
    <property type="component" value="Unassembled WGS sequence"/>
</dbReference>
<dbReference type="Gene3D" id="2.30.30.830">
    <property type="match status" value="1"/>
</dbReference>
<dbReference type="RefSeq" id="WP_168987880.1">
    <property type="nucleotide sequence ID" value="NZ_CAWPHM010000268.1"/>
</dbReference>
<evidence type="ECO:0000313" key="2">
    <source>
        <dbReference type="EMBL" id="NMG03123.1"/>
    </source>
</evidence>
<sequence>MKRLVILSCSLLLVACTAEQEDLRTWMASQERGMVGRVDPLPEIKPFPVVAYDAADDLDPFATSRVEPAMQETAVTGGPDMDRRREPLEAYPLESLNMVGVLMRDDLTQALINVGGVLHQVRTGNYMGQDHGMITSITEGDVTLVELVQDLEGNWVERTSQLRLQER</sequence>
<accession>A0A972FCZ5</accession>